<evidence type="ECO:0000256" key="6">
    <source>
        <dbReference type="ARBA" id="ARBA00023134"/>
    </source>
</evidence>
<evidence type="ECO:0000256" key="1">
    <source>
        <dbReference type="ARBA" id="ARBA00022692"/>
    </source>
</evidence>
<name>A0A8H5LZT6_9AGAR</name>
<keyword evidence="5 8" id="KW-1133">Transmembrane helix</keyword>
<comment type="subcellular location">
    <subcellularLocation>
        <location evidence="8">Endoplasmic reticulum membrane</location>
        <topology evidence="8">Multi-pass membrane protein</topology>
    </subcellularLocation>
    <text evidence="8">Enriched in the cortical ER. Concentrated in punctae along the ER tubules.</text>
</comment>
<feature type="topological domain" description="Cytoplasmic" evidence="8">
    <location>
        <begin position="1"/>
        <end position="743"/>
    </location>
</feature>
<keyword evidence="3 8" id="KW-0378">Hydrolase</keyword>
<protein>
    <recommendedName>
        <fullName evidence="11">GB1/RHD3-type G domain-containing protein</fullName>
    </recommendedName>
</protein>
<keyword evidence="13" id="KW-1185">Reference proteome</keyword>
<dbReference type="PANTHER" id="PTHR45923:SF2">
    <property type="entry name" value="PROTEIN SEY1"/>
    <property type="match status" value="1"/>
</dbReference>
<feature type="region of interest" description="Disordered" evidence="9">
    <location>
        <begin position="1"/>
        <end position="22"/>
    </location>
</feature>
<evidence type="ECO:0000256" key="8">
    <source>
        <dbReference type="HAMAP-Rule" id="MF_03109"/>
    </source>
</evidence>
<organism evidence="12 13">
    <name type="scientific">Collybiopsis confluens</name>
    <dbReference type="NCBI Taxonomy" id="2823264"/>
    <lineage>
        <taxon>Eukaryota</taxon>
        <taxon>Fungi</taxon>
        <taxon>Dikarya</taxon>
        <taxon>Basidiomycota</taxon>
        <taxon>Agaricomycotina</taxon>
        <taxon>Agaricomycetes</taxon>
        <taxon>Agaricomycetidae</taxon>
        <taxon>Agaricales</taxon>
        <taxon>Marasmiineae</taxon>
        <taxon>Omphalotaceae</taxon>
        <taxon>Collybiopsis</taxon>
    </lineage>
</organism>
<dbReference type="AlphaFoldDB" id="A0A8H5LZT6"/>
<dbReference type="GO" id="GO:0003924">
    <property type="term" value="F:GTPase activity"/>
    <property type="evidence" value="ECO:0007669"/>
    <property type="project" value="UniProtKB-UniRule"/>
</dbReference>
<feature type="topological domain" description="Cytoplasmic" evidence="8">
    <location>
        <begin position="789"/>
        <end position="851"/>
    </location>
</feature>
<dbReference type="InterPro" id="IPR027417">
    <property type="entry name" value="P-loop_NTPase"/>
</dbReference>
<keyword evidence="7 8" id="KW-0472">Membrane</keyword>
<dbReference type="InterPro" id="IPR046758">
    <property type="entry name" value="Sey1/RHD3-like_3HB"/>
</dbReference>
<dbReference type="GO" id="GO:0005789">
    <property type="term" value="C:endoplasmic reticulum membrane"/>
    <property type="evidence" value="ECO:0007669"/>
    <property type="project" value="UniProtKB-SubCell"/>
</dbReference>
<dbReference type="InterPro" id="IPR008803">
    <property type="entry name" value="RHD3/Sey1"/>
</dbReference>
<dbReference type="CDD" id="cd01851">
    <property type="entry name" value="GBP"/>
    <property type="match status" value="1"/>
</dbReference>
<dbReference type="PANTHER" id="PTHR45923">
    <property type="entry name" value="PROTEIN SEY1"/>
    <property type="match status" value="1"/>
</dbReference>
<dbReference type="GO" id="GO:0005525">
    <property type="term" value="F:GTP binding"/>
    <property type="evidence" value="ECO:0007669"/>
    <property type="project" value="UniProtKB-UniRule"/>
</dbReference>
<feature type="compositionally biased region" description="Low complexity" evidence="9">
    <location>
        <begin position="1"/>
        <end position="15"/>
    </location>
</feature>
<evidence type="ECO:0000256" key="5">
    <source>
        <dbReference type="ARBA" id="ARBA00022989"/>
    </source>
</evidence>
<dbReference type="Gene3D" id="3.40.50.300">
    <property type="entry name" value="P-loop containing nucleotide triphosphate hydrolases"/>
    <property type="match status" value="1"/>
</dbReference>
<dbReference type="InterPro" id="IPR030386">
    <property type="entry name" value="G_GB1_RHD3_dom"/>
</dbReference>
<feature type="transmembrane region" description="Helical" evidence="10">
    <location>
        <begin position="772"/>
        <end position="793"/>
    </location>
</feature>
<dbReference type="Proteomes" id="UP000518752">
    <property type="component" value="Unassembled WGS sequence"/>
</dbReference>
<comment type="similarity">
    <text evidence="8">Belongs to the TRAFAC class dynamin-like GTPase superfamily. GB1/RHD3 GTPase family. RHD3 subfamily.</text>
</comment>
<feature type="topological domain" description="Lumenal" evidence="8">
    <location>
        <begin position="765"/>
        <end position="767"/>
    </location>
</feature>
<evidence type="ECO:0000256" key="10">
    <source>
        <dbReference type="SAM" id="Phobius"/>
    </source>
</evidence>
<dbReference type="EMBL" id="JAACJN010000096">
    <property type="protein sequence ID" value="KAF5375608.1"/>
    <property type="molecule type" value="Genomic_DNA"/>
</dbReference>
<evidence type="ECO:0000256" key="4">
    <source>
        <dbReference type="ARBA" id="ARBA00022824"/>
    </source>
</evidence>
<accession>A0A8H5LZT6</accession>
<comment type="caution">
    <text evidence="12">The sequence shown here is derived from an EMBL/GenBank/DDBJ whole genome shotgun (WGS) entry which is preliminary data.</text>
</comment>
<gene>
    <name evidence="8" type="primary">SEY1</name>
    <name evidence="12" type="ORF">D9757_008542</name>
</gene>
<evidence type="ECO:0000256" key="2">
    <source>
        <dbReference type="ARBA" id="ARBA00022741"/>
    </source>
</evidence>
<keyword evidence="1 8" id="KW-0812">Transmembrane</keyword>
<keyword evidence="4 8" id="KW-0256">Endoplasmic reticulum</keyword>
<keyword evidence="2 8" id="KW-0547">Nucleotide-binding</keyword>
<dbReference type="OrthoDB" id="1597724at2759"/>
<dbReference type="Pfam" id="PF20428">
    <property type="entry name" value="Sey1_3HB"/>
    <property type="match status" value="1"/>
</dbReference>
<evidence type="ECO:0000313" key="13">
    <source>
        <dbReference type="Proteomes" id="UP000518752"/>
    </source>
</evidence>
<dbReference type="GO" id="GO:0016320">
    <property type="term" value="P:endoplasmic reticulum membrane fusion"/>
    <property type="evidence" value="ECO:0007669"/>
    <property type="project" value="TreeGrafter"/>
</dbReference>
<dbReference type="PROSITE" id="PS51715">
    <property type="entry name" value="G_GB1_RHD3"/>
    <property type="match status" value="1"/>
</dbReference>
<evidence type="ECO:0000256" key="3">
    <source>
        <dbReference type="ARBA" id="ARBA00022801"/>
    </source>
</evidence>
<dbReference type="SUPFAM" id="SSF52540">
    <property type="entry name" value="P-loop containing nucleoside triphosphate hydrolases"/>
    <property type="match status" value="1"/>
</dbReference>
<evidence type="ECO:0000256" key="9">
    <source>
        <dbReference type="SAM" id="MobiDB-lite"/>
    </source>
</evidence>
<evidence type="ECO:0000256" key="7">
    <source>
        <dbReference type="ARBA" id="ARBA00023136"/>
    </source>
</evidence>
<evidence type="ECO:0000313" key="12">
    <source>
        <dbReference type="EMBL" id="KAF5375608.1"/>
    </source>
</evidence>
<feature type="domain" description="GB1/RHD3-type G" evidence="11">
    <location>
        <begin position="88"/>
        <end position="330"/>
    </location>
</feature>
<reference evidence="12 13" key="1">
    <citation type="journal article" date="2020" name="ISME J.">
        <title>Uncovering the hidden diversity of litter-decomposition mechanisms in mushroom-forming fungi.</title>
        <authorList>
            <person name="Floudas D."/>
            <person name="Bentzer J."/>
            <person name="Ahren D."/>
            <person name="Johansson T."/>
            <person name="Persson P."/>
            <person name="Tunlid A."/>
        </authorList>
    </citation>
    <scope>NUCLEOTIDE SEQUENCE [LARGE SCALE GENOMIC DNA]</scope>
    <source>
        <strain evidence="12 13">CBS 406.79</strain>
    </source>
</reference>
<feature type="region of interest" description="Disordered" evidence="9">
    <location>
        <begin position="828"/>
        <end position="851"/>
    </location>
</feature>
<dbReference type="Pfam" id="PF05879">
    <property type="entry name" value="RHD3_GTPase"/>
    <property type="match status" value="2"/>
</dbReference>
<evidence type="ECO:0000259" key="11">
    <source>
        <dbReference type="PROSITE" id="PS51715"/>
    </source>
</evidence>
<dbReference type="HAMAP" id="MF_03109">
    <property type="entry name" value="Sey1"/>
    <property type="match status" value="1"/>
</dbReference>
<sequence length="851" mass="96477">MASSISIGASSVASANGHAPPTERLQIINDEKKFSPDLTSQIEHWGLRDVGFNYNIVAVFGSSLPEKVRYRHPTFSSQKLIHSFSKGTLLNRLFGTTFAVMDESKRQQTTKGQVIHIPFCIQLSVEAGIWMCRGKDTNVMVMDVEGTDGRERGEDQARVVICYLFLLHFLKFALQDFERKSALFSLASSEVLIINLWEHQVGLYQGANMGLLKTVFEVNLGLFGKKPQDGTSGRTLLLFVIRDHIGTTPLENLQATLTADMHKIWDSLSKPAELQDRQLFDYFDLAFTALPHKVLAADQFEKETRNLRERFVDKQNPGFVFKPLYHKRIPADGVAFYMENIWEQVQSNKDLDLPTQQELLAQFRCDEISAVALAEFNEQARPQKRPIEAGKVVEGLGGMMRSWHKMALERYDRDASRYHQGVYKRKRSDLIASLDATLSPLFLGQLKNLHKTCLTAFKKDILDGLKGEEYNFADVVSKARGECETRFTEGAKESVVDDSEEGKVEWNWEEELELLKEEVKIVADQCRKDETKKMVNLIERNFKKQISDPVELALNNGQPNMWDSVLTAFRDTLDKAESAYLTKAISFNCTEEENTQSLAALRKRAWQALRTKIDEQTADSIFVGRLRGHFEERFRYDEQGVPRVWKPEDDIDSAFKRAKDQTLELVPLYSKIVPADPSLTYTLPADATSSLDPGSLSEEPFDFESSLTVFSEMKALDLTAKFRKDADLAYVEAKRSTVSSVAQVPYWMYGVILVLGWNEFMMILFNPIYFMFLLMAAAAAYLIIQLGLAGPLFSISQTMGAEVKRQATRRLREHFSEPVLAQAQAHAARTGSTSIEDEDIELRNRRGGSPM</sequence>
<comment type="caution">
    <text evidence="8">Lacks conserved residue(s) required for the propagation of feature annotation.</text>
</comment>
<proteinExistence type="inferred from homology"/>
<keyword evidence="6 8" id="KW-0342">GTP-binding</keyword>